<proteinExistence type="predicted"/>
<evidence type="ECO:0000313" key="3">
    <source>
        <dbReference type="Proteomes" id="UP001221757"/>
    </source>
</evidence>
<sequence>MSVSQLKKAVRASQLQKNLAEKTLRRVLGDITNREEEDDPAPTSKKNAAQKRHQKPPAKQHHIQEDVSSDHETGEDAEDDMDGRSEQSATEQSVTEQSATVTSLGRRFVLLKGLWIKTAVFGATLDDDYDPQKRFDREKVQGQLRDLLDILPDRLKGQIMQEGWFRRAFMAGVNSQRSNTSTRIQHVAGTSIYDCSAGDLLTPAARRKFREEIGWYDFEDGDERPGGTPGEYASLDVSILHKNGSKEYDIHTCFLSPVLMRLFVALIRGANAAAAMLKDESDESFIVPKTDNMERIHQIDHTEPGVIAASSVLAIWGKSADVCLQTRGDHTHIDYEQRSEEYLEILTTGLRKKSPSILRVFSEWDRVVFPNAETSHGEHDGGNGDEQ</sequence>
<comment type="caution">
    <text evidence="2">The sequence shown here is derived from an EMBL/GenBank/DDBJ whole genome shotgun (WGS) entry which is preliminary data.</text>
</comment>
<dbReference type="EMBL" id="JARKIE010000140">
    <property type="protein sequence ID" value="KAJ7677290.1"/>
    <property type="molecule type" value="Genomic_DNA"/>
</dbReference>
<dbReference type="Proteomes" id="UP001221757">
    <property type="component" value="Unassembled WGS sequence"/>
</dbReference>
<keyword evidence="3" id="KW-1185">Reference proteome</keyword>
<dbReference type="AlphaFoldDB" id="A0AAD7D799"/>
<reference evidence="2" key="1">
    <citation type="submission" date="2023-03" db="EMBL/GenBank/DDBJ databases">
        <title>Massive genome expansion in bonnet fungi (Mycena s.s.) driven by repeated elements and novel gene families across ecological guilds.</title>
        <authorList>
            <consortium name="Lawrence Berkeley National Laboratory"/>
            <person name="Harder C.B."/>
            <person name="Miyauchi S."/>
            <person name="Viragh M."/>
            <person name="Kuo A."/>
            <person name="Thoen E."/>
            <person name="Andreopoulos B."/>
            <person name="Lu D."/>
            <person name="Skrede I."/>
            <person name="Drula E."/>
            <person name="Henrissat B."/>
            <person name="Morin E."/>
            <person name="Kohler A."/>
            <person name="Barry K."/>
            <person name="LaButti K."/>
            <person name="Morin E."/>
            <person name="Salamov A."/>
            <person name="Lipzen A."/>
            <person name="Mereny Z."/>
            <person name="Hegedus B."/>
            <person name="Baldrian P."/>
            <person name="Stursova M."/>
            <person name="Weitz H."/>
            <person name="Taylor A."/>
            <person name="Grigoriev I.V."/>
            <person name="Nagy L.G."/>
            <person name="Martin F."/>
            <person name="Kauserud H."/>
        </authorList>
    </citation>
    <scope>NUCLEOTIDE SEQUENCE</scope>
    <source>
        <strain evidence="2">CBHHK067</strain>
    </source>
</reference>
<gene>
    <name evidence="2" type="ORF">B0H17DRAFT_1207204</name>
</gene>
<evidence type="ECO:0000313" key="2">
    <source>
        <dbReference type="EMBL" id="KAJ7677290.1"/>
    </source>
</evidence>
<feature type="region of interest" description="Disordered" evidence="1">
    <location>
        <begin position="26"/>
        <end position="98"/>
    </location>
</feature>
<feature type="compositionally biased region" description="Basic residues" evidence="1">
    <location>
        <begin position="48"/>
        <end position="61"/>
    </location>
</feature>
<accession>A0AAD7D799</accession>
<feature type="compositionally biased region" description="Polar residues" evidence="1">
    <location>
        <begin position="86"/>
        <end position="98"/>
    </location>
</feature>
<feature type="compositionally biased region" description="Basic and acidic residues" evidence="1">
    <location>
        <begin position="62"/>
        <end position="74"/>
    </location>
</feature>
<evidence type="ECO:0000256" key="1">
    <source>
        <dbReference type="SAM" id="MobiDB-lite"/>
    </source>
</evidence>
<protein>
    <submittedName>
        <fullName evidence="2">Uncharacterized protein</fullName>
    </submittedName>
</protein>
<organism evidence="2 3">
    <name type="scientific">Mycena rosella</name>
    <name type="common">Pink bonnet</name>
    <name type="synonym">Agaricus rosellus</name>
    <dbReference type="NCBI Taxonomy" id="1033263"/>
    <lineage>
        <taxon>Eukaryota</taxon>
        <taxon>Fungi</taxon>
        <taxon>Dikarya</taxon>
        <taxon>Basidiomycota</taxon>
        <taxon>Agaricomycotina</taxon>
        <taxon>Agaricomycetes</taxon>
        <taxon>Agaricomycetidae</taxon>
        <taxon>Agaricales</taxon>
        <taxon>Marasmiineae</taxon>
        <taxon>Mycenaceae</taxon>
        <taxon>Mycena</taxon>
    </lineage>
</organism>
<name>A0AAD7D799_MYCRO</name>